<keyword evidence="29" id="KW-1185">Reference proteome</keyword>
<dbReference type="InterPro" id="IPR008828">
    <property type="entry name" value="Sin1/Avo1"/>
</dbReference>
<evidence type="ECO:0000256" key="23">
    <source>
        <dbReference type="SAM" id="MobiDB-lite"/>
    </source>
</evidence>
<evidence type="ECO:0000259" key="25">
    <source>
        <dbReference type="Pfam" id="PF16978"/>
    </source>
</evidence>
<evidence type="ECO:0000256" key="12">
    <source>
        <dbReference type="ARBA" id="ARBA00022490"/>
    </source>
</evidence>
<dbReference type="Pfam" id="PF16978">
    <property type="entry name" value="CRIM"/>
    <property type="match status" value="1"/>
</dbReference>
<dbReference type="GO" id="GO:0000139">
    <property type="term" value="C:Golgi membrane"/>
    <property type="evidence" value="ECO:0007669"/>
    <property type="project" value="UniProtKB-SubCell"/>
</dbReference>
<feature type="domain" description="SIN1-type PH" evidence="26">
    <location>
        <begin position="382"/>
        <end position="485"/>
    </location>
</feature>
<evidence type="ECO:0000256" key="6">
    <source>
        <dbReference type="ARBA" id="ARBA00004450"/>
    </source>
</evidence>
<dbReference type="GO" id="GO:0005765">
    <property type="term" value="C:lysosomal membrane"/>
    <property type="evidence" value="ECO:0007669"/>
    <property type="project" value="UniProtKB-SubCell"/>
</dbReference>
<dbReference type="GO" id="GO:0005741">
    <property type="term" value="C:mitochondrial outer membrane"/>
    <property type="evidence" value="ECO:0007669"/>
    <property type="project" value="UniProtKB-SubCell"/>
</dbReference>
<reference evidence="28 29" key="1">
    <citation type="journal article" date="2017" name="Nat. Ecol. Evol.">
        <title>Scallop genome provides insights into evolution of bilaterian karyotype and development.</title>
        <authorList>
            <person name="Wang S."/>
            <person name="Zhang J."/>
            <person name="Jiao W."/>
            <person name="Li J."/>
            <person name="Xun X."/>
            <person name="Sun Y."/>
            <person name="Guo X."/>
            <person name="Huan P."/>
            <person name="Dong B."/>
            <person name="Zhang L."/>
            <person name="Hu X."/>
            <person name="Sun X."/>
            <person name="Wang J."/>
            <person name="Zhao C."/>
            <person name="Wang Y."/>
            <person name="Wang D."/>
            <person name="Huang X."/>
            <person name="Wang R."/>
            <person name="Lv J."/>
            <person name="Li Y."/>
            <person name="Zhang Z."/>
            <person name="Liu B."/>
            <person name="Lu W."/>
            <person name="Hui Y."/>
            <person name="Liang J."/>
            <person name="Zhou Z."/>
            <person name="Hou R."/>
            <person name="Li X."/>
            <person name="Liu Y."/>
            <person name="Li H."/>
            <person name="Ning X."/>
            <person name="Lin Y."/>
            <person name="Zhao L."/>
            <person name="Xing Q."/>
            <person name="Dou J."/>
            <person name="Li Y."/>
            <person name="Mao J."/>
            <person name="Guo H."/>
            <person name="Dou H."/>
            <person name="Li T."/>
            <person name="Mu C."/>
            <person name="Jiang W."/>
            <person name="Fu Q."/>
            <person name="Fu X."/>
            <person name="Miao Y."/>
            <person name="Liu J."/>
            <person name="Yu Q."/>
            <person name="Li R."/>
            <person name="Liao H."/>
            <person name="Li X."/>
            <person name="Kong Y."/>
            <person name="Jiang Z."/>
            <person name="Chourrout D."/>
            <person name="Li R."/>
            <person name="Bao Z."/>
        </authorList>
    </citation>
    <scope>NUCLEOTIDE SEQUENCE [LARGE SCALE GENOMIC DNA]</scope>
    <source>
        <strain evidence="28 29">PY_sf001</strain>
    </source>
</reference>
<evidence type="ECO:0000313" key="29">
    <source>
        <dbReference type="Proteomes" id="UP000242188"/>
    </source>
</evidence>
<feature type="region of interest" description="Disordered" evidence="23">
    <location>
        <begin position="38"/>
        <end position="69"/>
    </location>
</feature>
<evidence type="ECO:0000256" key="7">
    <source>
        <dbReference type="ARBA" id="ARBA00004556"/>
    </source>
</evidence>
<evidence type="ECO:0000256" key="2">
    <source>
        <dbReference type="ARBA" id="ARBA00004202"/>
    </source>
</evidence>
<dbReference type="GO" id="GO:0005886">
    <property type="term" value="C:plasma membrane"/>
    <property type="evidence" value="ECO:0007669"/>
    <property type="project" value="UniProtKB-SubCell"/>
</dbReference>
<dbReference type="GO" id="GO:0038203">
    <property type="term" value="P:TORC2 signaling"/>
    <property type="evidence" value="ECO:0007669"/>
    <property type="project" value="TreeGrafter"/>
</dbReference>
<gene>
    <name evidence="28" type="ORF">KP79_PYT04297</name>
</gene>
<keyword evidence="19" id="KW-0458">Lysosome</keyword>
<dbReference type="GO" id="GO:0048471">
    <property type="term" value="C:perinuclear region of cytoplasm"/>
    <property type="evidence" value="ECO:0007669"/>
    <property type="project" value="UniProtKB-SubCell"/>
</dbReference>
<dbReference type="Gene3D" id="2.30.29.30">
    <property type="entry name" value="Pleckstrin-homology domain (PH domain)/Phosphotyrosine-binding domain (PTB)"/>
    <property type="match status" value="1"/>
</dbReference>
<dbReference type="Proteomes" id="UP000242188">
    <property type="component" value="Unassembled WGS sequence"/>
</dbReference>
<dbReference type="InterPro" id="IPR031313">
    <property type="entry name" value="Sin1_PH_dom"/>
</dbReference>
<comment type="similarity">
    <text evidence="9">Belongs to the SIN1 family.</text>
</comment>
<evidence type="ECO:0000256" key="14">
    <source>
        <dbReference type="ARBA" id="ARBA00022787"/>
    </source>
</evidence>
<dbReference type="GO" id="GO:0031901">
    <property type="term" value="C:early endosome membrane"/>
    <property type="evidence" value="ECO:0007669"/>
    <property type="project" value="UniProtKB-SubCell"/>
</dbReference>
<keyword evidence="12" id="KW-0963">Cytoplasm</keyword>
<dbReference type="PANTHER" id="PTHR13335:SF1">
    <property type="entry name" value="TARGET OF RAPAMYCIN COMPLEX 2 SUBUNIT MAPKAP1"/>
    <property type="match status" value="1"/>
</dbReference>
<dbReference type="Pfam" id="PF25322">
    <property type="entry name" value="RBD_SIN1"/>
    <property type="match status" value="1"/>
</dbReference>
<evidence type="ECO:0000256" key="5">
    <source>
        <dbReference type="ARBA" id="ARBA00004406"/>
    </source>
</evidence>
<keyword evidence="11" id="KW-1003">Cell membrane</keyword>
<dbReference type="GO" id="GO:0005546">
    <property type="term" value="F:phosphatidylinositol-4,5-bisphosphate binding"/>
    <property type="evidence" value="ECO:0007669"/>
    <property type="project" value="TreeGrafter"/>
</dbReference>
<dbReference type="GO" id="GO:0031932">
    <property type="term" value="C:TORC2 complex"/>
    <property type="evidence" value="ECO:0007669"/>
    <property type="project" value="InterPro"/>
</dbReference>
<dbReference type="FunFam" id="2.30.29.30:FF:000585">
    <property type="entry name" value="target of rapamycin complex 2 subunit MAPKAP1 isoform X3"/>
    <property type="match status" value="1"/>
</dbReference>
<evidence type="ECO:0000313" key="28">
    <source>
        <dbReference type="EMBL" id="OWF39965.1"/>
    </source>
</evidence>
<evidence type="ECO:0000256" key="16">
    <source>
        <dbReference type="ARBA" id="ARBA00023034"/>
    </source>
</evidence>
<dbReference type="InterPro" id="IPR032679">
    <property type="entry name" value="Sin1_N"/>
</dbReference>
<keyword evidence="13" id="KW-0967">Endosome</keyword>
<evidence type="ECO:0000256" key="10">
    <source>
        <dbReference type="ARBA" id="ARBA00014183"/>
    </source>
</evidence>
<evidence type="ECO:0000259" key="26">
    <source>
        <dbReference type="Pfam" id="PF16979"/>
    </source>
</evidence>
<dbReference type="GO" id="GO:0030674">
    <property type="term" value="F:protein-macromolecule adaptor activity"/>
    <property type="evidence" value="ECO:0007669"/>
    <property type="project" value="UniProtKB-ARBA"/>
</dbReference>
<dbReference type="InterPro" id="IPR031567">
    <property type="entry name" value="CRIM_dom"/>
</dbReference>
<dbReference type="PANTHER" id="PTHR13335">
    <property type="entry name" value="TARGET OF RAPAMYCIN COMPLEX 2 SUBUNIT MAPKAP1"/>
    <property type="match status" value="1"/>
</dbReference>
<evidence type="ECO:0000259" key="27">
    <source>
        <dbReference type="Pfam" id="PF25322"/>
    </source>
</evidence>
<dbReference type="STRING" id="6573.A0A210PU33"/>
<evidence type="ECO:0000256" key="21">
    <source>
        <dbReference type="ARBA" id="ARBA00023765"/>
    </source>
</evidence>
<dbReference type="OrthoDB" id="241990at2759"/>
<evidence type="ECO:0000256" key="22">
    <source>
        <dbReference type="ARBA" id="ARBA00031431"/>
    </source>
</evidence>
<evidence type="ECO:0000256" key="15">
    <source>
        <dbReference type="ARBA" id="ARBA00022824"/>
    </source>
</evidence>
<keyword evidence="14" id="KW-1000">Mitochondrion outer membrane</keyword>
<evidence type="ECO:0000256" key="11">
    <source>
        <dbReference type="ARBA" id="ARBA00022475"/>
    </source>
</evidence>
<accession>A0A210PU33</accession>
<keyword evidence="16" id="KW-0333">Golgi apparatus</keyword>
<evidence type="ECO:0000259" key="24">
    <source>
        <dbReference type="Pfam" id="PF05422"/>
    </source>
</evidence>
<feature type="domain" description="Target of rapamycin complex 2 subunit MAPKAP1-like Ras-binding" evidence="27">
    <location>
        <begin position="290"/>
        <end position="355"/>
    </location>
</feature>
<keyword evidence="18" id="KW-0472">Membrane</keyword>
<dbReference type="InterPro" id="IPR011993">
    <property type="entry name" value="PH-like_dom_sf"/>
</dbReference>
<evidence type="ECO:0000256" key="9">
    <source>
        <dbReference type="ARBA" id="ARBA00009407"/>
    </source>
</evidence>
<name>A0A210PU33_MIZYE</name>
<evidence type="ECO:0000256" key="18">
    <source>
        <dbReference type="ARBA" id="ARBA00023136"/>
    </source>
</evidence>
<dbReference type="AlphaFoldDB" id="A0A210PU33"/>
<dbReference type="GO" id="GO:0031902">
    <property type="term" value="C:late endosome membrane"/>
    <property type="evidence" value="ECO:0007669"/>
    <property type="project" value="UniProtKB-SubCell"/>
</dbReference>
<keyword evidence="15" id="KW-0256">Endoplasmic reticulum</keyword>
<keyword evidence="17" id="KW-0496">Mitochondrion</keyword>
<dbReference type="Pfam" id="PF05422">
    <property type="entry name" value="SIN1"/>
    <property type="match status" value="1"/>
</dbReference>
<comment type="subcellular location">
    <subcellularLocation>
        <location evidence="2">Cell membrane</location>
        <topology evidence="2">Peripheral membrane protein</topology>
    </subcellularLocation>
    <subcellularLocation>
        <location evidence="7">Cytoplasm</location>
        <location evidence="7">Perinuclear region</location>
    </subcellularLocation>
    <subcellularLocation>
        <location evidence="3">Early endosome membrane</location>
        <topology evidence="3">Peripheral membrane protein</topology>
    </subcellularLocation>
    <subcellularLocation>
        <location evidence="5">Endoplasmic reticulum membrane</location>
        <topology evidence="5">Peripheral membrane protein</topology>
    </subcellularLocation>
    <subcellularLocation>
        <location evidence="4">Golgi apparatus membrane</location>
        <topology evidence="4">Peripheral membrane protein</topology>
    </subcellularLocation>
    <subcellularLocation>
        <location evidence="8">Late endosome membrane</location>
        <topology evidence="8">Peripheral membrane protein</topology>
    </subcellularLocation>
    <subcellularLocation>
        <location evidence="21">Lysosome membrane</location>
        <topology evidence="21">Peripheral membrane protein</topology>
    </subcellularLocation>
    <subcellularLocation>
        <location evidence="6">Mitochondrion outer membrane</location>
        <topology evidence="6">Peripheral membrane protein</topology>
    </subcellularLocation>
    <subcellularLocation>
        <location evidence="1">Nucleus</location>
    </subcellularLocation>
</comment>
<evidence type="ECO:0000256" key="20">
    <source>
        <dbReference type="ARBA" id="ARBA00023242"/>
    </source>
</evidence>
<evidence type="ECO:0000256" key="4">
    <source>
        <dbReference type="ARBA" id="ARBA00004395"/>
    </source>
</evidence>
<dbReference type="GO" id="GO:0005789">
    <property type="term" value="C:endoplasmic reticulum membrane"/>
    <property type="evidence" value="ECO:0007669"/>
    <property type="project" value="UniProtKB-SubCell"/>
</dbReference>
<evidence type="ECO:0000256" key="3">
    <source>
        <dbReference type="ARBA" id="ARBA00004220"/>
    </source>
</evidence>
<evidence type="ECO:0000256" key="19">
    <source>
        <dbReference type="ARBA" id="ARBA00023228"/>
    </source>
</evidence>
<keyword evidence="20" id="KW-0539">Nucleus</keyword>
<comment type="caution">
    <text evidence="28">The sequence shown here is derived from an EMBL/GenBank/DDBJ whole genome shotgun (WGS) entry which is preliminary data.</text>
</comment>
<dbReference type="EMBL" id="NEDP02005494">
    <property type="protein sequence ID" value="OWF39965.1"/>
    <property type="molecule type" value="Genomic_DNA"/>
</dbReference>
<feature type="domain" description="Sin1 N-terminal" evidence="24">
    <location>
        <begin position="18"/>
        <end position="128"/>
    </location>
</feature>
<feature type="domain" description="CRIM" evidence="25">
    <location>
        <begin position="142"/>
        <end position="270"/>
    </location>
</feature>
<sequence length="516" mass="58402">MAMMDDAGFLITHIRNCFITSDDTGMCEIVLETDENDNFERKQTHKSDPSSADDSGMESSDMELSSGSYDIMPDMGYPGHRLRSNTAQRLERMKKEKRSQRKVKNIPWRDAALSYNVEDRGHLFEKKSLSENAESPISVPKQSKLTEQLGMSSSDMDNPFLDYLKFDGRASAGVHSRKIDIFLTMAGPADRPYPMPVVCVVTAKIQELIGLICWQYTNEGREPKLNENIEMYSLHIAEDDGEVDMDFPSLDPREPVSKFGFAKLALVEKNMPTQTLSKASLVVTVYVPHRGFNKFQMEGMDNTMKDILQRVLKRRKVKIRPGQSYNLEKQTEPGVAVDLDATLAIMDTMEFCLVRQHSTRGEEVQEEEGDMSAMAESLTSHQYKSYIVSLVHKLRANTEVQLGVSGEKVEIDPVASKGTGRIFRQKAVTYDADSIASCDIIEEKITGKCTFRLTHLSNHDYKHHDFEADSETAMEIVSKLKNILELRISPARKEYVAAQTRKLLKKRDSLKFSSFS</sequence>
<protein>
    <recommendedName>
        <fullName evidence="10">Target of rapamycin complex 2 subunit MAPKAP1</fullName>
    </recommendedName>
    <alternativeName>
        <fullName evidence="22">Stress-activated map kinase-interacting protein 1</fullName>
    </alternativeName>
</protein>
<dbReference type="Pfam" id="PF16979">
    <property type="entry name" value="SIN1_PH"/>
    <property type="match status" value="1"/>
</dbReference>
<evidence type="ECO:0000256" key="8">
    <source>
        <dbReference type="ARBA" id="ARBA00004633"/>
    </source>
</evidence>
<dbReference type="GO" id="GO:0005634">
    <property type="term" value="C:nucleus"/>
    <property type="evidence" value="ECO:0007669"/>
    <property type="project" value="UniProtKB-SubCell"/>
</dbReference>
<feature type="compositionally biased region" description="Basic and acidic residues" evidence="23">
    <location>
        <begin position="38"/>
        <end position="48"/>
    </location>
</feature>
<organism evidence="28 29">
    <name type="scientific">Mizuhopecten yessoensis</name>
    <name type="common">Japanese scallop</name>
    <name type="synonym">Patinopecten yessoensis</name>
    <dbReference type="NCBI Taxonomy" id="6573"/>
    <lineage>
        <taxon>Eukaryota</taxon>
        <taxon>Metazoa</taxon>
        <taxon>Spiralia</taxon>
        <taxon>Lophotrochozoa</taxon>
        <taxon>Mollusca</taxon>
        <taxon>Bivalvia</taxon>
        <taxon>Autobranchia</taxon>
        <taxon>Pteriomorphia</taxon>
        <taxon>Pectinida</taxon>
        <taxon>Pectinoidea</taxon>
        <taxon>Pectinidae</taxon>
        <taxon>Mizuhopecten</taxon>
    </lineage>
</organism>
<dbReference type="InterPro" id="IPR057339">
    <property type="entry name" value="RBD_SIN1"/>
</dbReference>
<evidence type="ECO:0000256" key="13">
    <source>
        <dbReference type="ARBA" id="ARBA00022753"/>
    </source>
</evidence>
<proteinExistence type="inferred from homology"/>
<evidence type="ECO:0000256" key="17">
    <source>
        <dbReference type="ARBA" id="ARBA00023128"/>
    </source>
</evidence>
<evidence type="ECO:0000256" key="1">
    <source>
        <dbReference type="ARBA" id="ARBA00004123"/>
    </source>
</evidence>